<dbReference type="InterPro" id="IPR036189">
    <property type="entry name" value="DCP2_BoxA_sf"/>
</dbReference>
<dbReference type="WBParaSite" id="SRDH1_6150.4">
    <property type="protein sequence ID" value="SRDH1_6150.4"/>
    <property type="gene ID" value="SRDH1_6150"/>
</dbReference>
<dbReference type="GO" id="GO:0140933">
    <property type="term" value="F:5'-(N(7)-methylguanosine 5'-triphospho)-[mRNA] hydrolase activity"/>
    <property type="evidence" value="ECO:0007669"/>
    <property type="project" value="UniProtKB-EC"/>
</dbReference>
<evidence type="ECO:0000256" key="5">
    <source>
        <dbReference type="ARBA" id="ARBA00022723"/>
    </source>
</evidence>
<evidence type="ECO:0000256" key="7">
    <source>
        <dbReference type="ARBA" id="ARBA00022884"/>
    </source>
</evidence>
<evidence type="ECO:0000256" key="9">
    <source>
        <dbReference type="ARBA" id="ARBA00047661"/>
    </source>
</evidence>
<protein>
    <recommendedName>
        <fullName evidence="10">mRNA-decapping enzyme 2</fullName>
    </recommendedName>
</protein>
<reference evidence="14 15" key="2">
    <citation type="submission" date="2023-11" db="UniProtKB">
        <authorList>
            <consortium name="WormBaseParasite"/>
        </authorList>
    </citation>
    <scope>IDENTIFICATION</scope>
</reference>
<feature type="region of interest" description="Disordered" evidence="11">
    <location>
        <begin position="314"/>
        <end position="363"/>
    </location>
</feature>
<dbReference type="GO" id="GO:0030145">
    <property type="term" value="F:manganese ion binding"/>
    <property type="evidence" value="ECO:0007669"/>
    <property type="project" value="InterPro"/>
</dbReference>
<feature type="compositionally biased region" description="Basic and acidic residues" evidence="11">
    <location>
        <begin position="341"/>
        <end position="350"/>
    </location>
</feature>
<dbReference type="WBParaSite" id="SRDH1_6150.6">
    <property type="protein sequence ID" value="SRDH1_6150.6"/>
    <property type="gene ID" value="SRDH1_6150"/>
</dbReference>
<comment type="cofactor">
    <cofactor evidence="1">
        <name>Mn(2+)</name>
        <dbReference type="ChEBI" id="CHEBI:29035"/>
    </cofactor>
</comment>
<evidence type="ECO:0000259" key="12">
    <source>
        <dbReference type="PROSITE" id="PS51462"/>
    </source>
</evidence>
<dbReference type="InterPro" id="IPR020084">
    <property type="entry name" value="NUDIX_hydrolase_CS"/>
</dbReference>
<evidence type="ECO:0000256" key="8">
    <source>
        <dbReference type="ARBA" id="ARBA00023211"/>
    </source>
</evidence>
<dbReference type="SUPFAM" id="SSF140586">
    <property type="entry name" value="Dcp2 domain-like"/>
    <property type="match status" value="1"/>
</dbReference>
<dbReference type="Proteomes" id="UP000050792">
    <property type="component" value="Unassembled WGS sequence"/>
</dbReference>
<name>A0AA85FQY0_9TREM</name>
<evidence type="ECO:0000256" key="6">
    <source>
        <dbReference type="ARBA" id="ARBA00022801"/>
    </source>
</evidence>
<feature type="domain" description="Nudix hydrolase" evidence="12">
    <location>
        <begin position="127"/>
        <end position="257"/>
    </location>
</feature>
<evidence type="ECO:0000256" key="3">
    <source>
        <dbReference type="ARBA" id="ARBA00005279"/>
    </source>
</evidence>
<dbReference type="SUPFAM" id="SSF55811">
    <property type="entry name" value="Nudix"/>
    <property type="match status" value="1"/>
</dbReference>
<feature type="compositionally biased region" description="Basic residues" evidence="11">
    <location>
        <begin position="321"/>
        <end position="330"/>
    </location>
</feature>
<proteinExistence type="inferred from homology"/>
<dbReference type="PROSITE" id="PS00893">
    <property type="entry name" value="NUDIX_BOX"/>
    <property type="match status" value="1"/>
</dbReference>
<comment type="similarity">
    <text evidence="3">Belongs to the Nudix hydrolase family. DCP2 subfamily.</text>
</comment>
<dbReference type="Pfam" id="PF00293">
    <property type="entry name" value="NUDIX"/>
    <property type="match status" value="1"/>
</dbReference>
<keyword evidence="6" id="KW-0378">Hydrolase</keyword>
<comment type="subcellular location">
    <subcellularLocation>
        <location evidence="2">Cytoplasm</location>
    </subcellularLocation>
</comment>
<dbReference type="InterPro" id="IPR000086">
    <property type="entry name" value="NUDIX_hydrolase_dom"/>
</dbReference>
<evidence type="ECO:0000313" key="14">
    <source>
        <dbReference type="WBParaSite" id="SRDH1_6150.4"/>
    </source>
</evidence>
<dbReference type="CDD" id="cd03672">
    <property type="entry name" value="NUDIX_Dcp2p_Nudt20"/>
    <property type="match status" value="1"/>
</dbReference>
<dbReference type="Gene3D" id="3.90.79.10">
    <property type="entry name" value="Nucleoside Triphosphate Pyrophosphohydrolase"/>
    <property type="match status" value="1"/>
</dbReference>
<evidence type="ECO:0000256" key="10">
    <source>
        <dbReference type="ARBA" id="ARBA00078183"/>
    </source>
</evidence>
<keyword evidence="4" id="KW-0963">Cytoplasm</keyword>
<dbReference type="InterPro" id="IPR015797">
    <property type="entry name" value="NUDIX_hydrolase-like_dom_sf"/>
</dbReference>
<dbReference type="SMART" id="SM01125">
    <property type="entry name" value="DCP2"/>
    <property type="match status" value="1"/>
</dbReference>
<keyword evidence="5" id="KW-0479">Metal-binding</keyword>
<dbReference type="Gene3D" id="1.10.10.1050">
    <property type="entry name" value="Dcp2, box A domain"/>
    <property type="match status" value="1"/>
</dbReference>
<accession>A0AA85FQY0</accession>
<sequence length="434" mass="49507">MMVSQLIQLPFEGVDGWSLNHVLRYRPMIAQKPFHIVPDNILLHLYTRFILNIPDELKEDCAKNFVRIFFEVERAHWFYIDYCIEDPSVGGVDMFGLTQQLFEKFPSIVPKGINWQEKFVEWKKYRGSTATGSMIIIDEHHKMILLVQGFYGNRWSLPGGKINQDESLVDCASREVMEETGLDLANRILPSLYIDRYIGGTLRRAFIVEGLPRTSRLKPGTKNEIEAITWFGIADLPTHIQDIATMEKLNSRPNNFYLVIPFIRQLRLYIEQRLSGKPPGLALSESERLCCNSMSYPVHLQHNAVNSLSNMKVNATSTPSKKQKKNKKSNTSRSPNQSLSEDGKTGEKSRNRTSSNVANNAESKKCGEHSAKFSFVSIVDGKFDSNSNNNDDNNIINNNNVNDDVDTGLQMVSYWKLFQIDRNKLLECLCNSAK</sequence>
<feature type="compositionally biased region" description="Polar residues" evidence="11">
    <location>
        <begin position="352"/>
        <end position="361"/>
    </location>
</feature>
<evidence type="ECO:0000313" key="15">
    <source>
        <dbReference type="WBParaSite" id="SRDH1_6150.6"/>
    </source>
</evidence>
<keyword evidence="7" id="KW-0694">RNA-binding</keyword>
<dbReference type="PANTHER" id="PTHR23114">
    <property type="entry name" value="M7GPPPN-MRNA HYDROLASE"/>
    <property type="match status" value="1"/>
</dbReference>
<keyword evidence="8" id="KW-0464">Manganese</keyword>
<dbReference type="AlphaFoldDB" id="A0AA85FQY0"/>
<evidence type="ECO:0000256" key="2">
    <source>
        <dbReference type="ARBA" id="ARBA00004496"/>
    </source>
</evidence>
<dbReference type="InterPro" id="IPR044099">
    <property type="entry name" value="Dcp2_NUDIX"/>
</dbReference>
<dbReference type="PANTHER" id="PTHR23114:SF17">
    <property type="entry name" value="M7GPPPN-MRNA HYDROLASE"/>
    <property type="match status" value="1"/>
</dbReference>
<keyword evidence="13" id="KW-1185">Reference proteome</keyword>
<reference evidence="13" key="1">
    <citation type="submission" date="2022-06" db="EMBL/GenBank/DDBJ databases">
        <authorList>
            <person name="Berger JAMES D."/>
            <person name="Berger JAMES D."/>
        </authorList>
    </citation>
    <scope>NUCLEOTIDE SEQUENCE [LARGE SCALE GENOMIC DNA]</scope>
</reference>
<dbReference type="GO" id="GO:0003723">
    <property type="term" value="F:RNA binding"/>
    <property type="evidence" value="ECO:0007669"/>
    <property type="project" value="UniProtKB-KW"/>
</dbReference>
<evidence type="ECO:0000256" key="11">
    <source>
        <dbReference type="SAM" id="MobiDB-lite"/>
    </source>
</evidence>
<dbReference type="GO" id="GO:0005737">
    <property type="term" value="C:cytoplasm"/>
    <property type="evidence" value="ECO:0007669"/>
    <property type="project" value="UniProtKB-SubCell"/>
</dbReference>
<dbReference type="FunFam" id="3.90.79.10:FF:000003">
    <property type="entry name" value="M7GpppN-mRNA hydrolase isoform 2"/>
    <property type="match status" value="1"/>
</dbReference>
<dbReference type="Pfam" id="PF05026">
    <property type="entry name" value="DCP2"/>
    <property type="match status" value="1"/>
</dbReference>
<organism evidence="13 14">
    <name type="scientific">Schistosoma rodhaini</name>
    <dbReference type="NCBI Taxonomy" id="6188"/>
    <lineage>
        <taxon>Eukaryota</taxon>
        <taxon>Metazoa</taxon>
        <taxon>Spiralia</taxon>
        <taxon>Lophotrochozoa</taxon>
        <taxon>Platyhelminthes</taxon>
        <taxon>Trematoda</taxon>
        <taxon>Digenea</taxon>
        <taxon>Strigeidida</taxon>
        <taxon>Schistosomatoidea</taxon>
        <taxon>Schistosomatidae</taxon>
        <taxon>Schistosoma</taxon>
    </lineage>
</organism>
<comment type="catalytic activity">
    <reaction evidence="9">
        <text>a 5'-end (N(7)-methyl 5'-triphosphoguanosine)-ribonucleoside in mRNA + H2O = N(7)-methyl-GDP + a 5'-end phospho-ribonucleoside in mRNA + 2 H(+)</text>
        <dbReference type="Rhea" id="RHEA:67484"/>
        <dbReference type="Rhea" id="RHEA-COMP:15692"/>
        <dbReference type="Rhea" id="RHEA-COMP:17167"/>
        <dbReference type="ChEBI" id="CHEBI:15377"/>
        <dbReference type="ChEBI" id="CHEBI:15378"/>
        <dbReference type="ChEBI" id="CHEBI:63714"/>
        <dbReference type="ChEBI" id="CHEBI:138282"/>
        <dbReference type="ChEBI" id="CHEBI:156461"/>
        <dbReference type="EC" id="3.6.1.62"/>
    </reaction>
    <physiologicalReaction direction="left-to-right" evidence="9">
        <dbReference type="Rhea" id="RHEA:67485"/>
    </physiologicalReaction>
</comment>
<evidence type="ECO:0000256" key="4">
    <source>
        <dbReference type="ARBA" id="ARBA00022490"/>
    </source>
</evidence>
<evidence type="ECO:0000256" key="1">
    <source>
        <dbReference type="ARBA" id="ARBA00001936"/>
    </source>
</evidence>
<dbReference type="GO" id="GO:0000290">
    <property type="term" value="P:deadenylation-dependent decapping of nuclear-transcribed mRNA"/>
    <property type="evidence" value="ECO:0007669"/>
    <property type="project" value="InterPro"/>
</dbReference>
<dbReference type="PROSITE" id="PS51462">
    <property type="entry name" value="NUDIX"/>
    <property type="match status" value="1"/>
</dbReference>
<evidence type="ECO:0000313" key="13">
    <source>
        <dbReference type="Proteomes" id="UP000050792"/>
    </source>
</evidence>
<dbReference type="InterPro" id="IPR007722">
    <property type="entry name" value="DCP2_BoxA"/>
</dbReference>
<dbReference type="GO" id="GO:0000184">
    <property type="term" value="P:nuclear-transcribed mRNA catabolic process, nonsense-mediated decay"/>
    <property type="evidence" value="ECO:0007669"/>
    <property type="project" value="InterPro"/>
</dbReference>